<sequence length="85" mass="9630">MFGKSPLQKWHEIIRNASPTLVEMELERLLGVISLYELFLESKGVASVDVQKFSLSLDEEQKQEVRDLVDSLAIESMGNILGNHE</sequence>
<dbReference type="Gene3D" id="1.10.3350.10">
    <property type="entry name" value="HP0242-like domain"/>
    <property type="match status" value="1"/>
</dbReference>
<evidence type="ECO:0000313" key="1">
    <source>
        <dbReference type="EMBL" id="RDU68101.1"/>
    </source>
</evidence>
<dbReference type="InterPro" id="IPR023126">
    <property type="entry name" value="HP0242-like_sf"/>
</dbReference>
<dbReference type="EMBL" id="NXLT01000002">
    <property type="protein sequence ID" value="RDU68101.1"/>
    <property type="molecule type" value="Genomic_DNA"/>
</dbReference>
<keyword evidence="2" id="KW-1185">Reference proteome</keyword>
<dbReference type="OrthoDB" id="5327906at2"/>
<dbReference type="SUPFAM" id="SSF158752">
    <property type="entry name" value="HP0242-like"/>
    <property type="match status" value="1"/>
</dbReference>
<accession>A0A3D8IU57</accession>
<evidence type="ECO:0000313" key="2">
    <source>
        <dbReference type="Proteomes" id="UP000256514"/>
    </source>
</evidence>
<comment type="caution">
    <text evidence="1">The sequence shown here is derived from an EMBL/GenBank/DDBJ whole genome shotgun (WGS) entry which is preliminary data.</text>
</comment>
<protein>
    <submittedName>
        <fullName evidence="1">DUF2018 domain-containing protein</fullName>
    </submittedName>
</protein>
<name>A0A3D8IU57_9HELI</name>
<proteinExistence type="predicted"/>
<dbReference type="InterPro" id="IPR018563">
    <property type="entry name" value="DUF2018"/>
</dbReference>
<dbReference type="AlphaFoldDB" id="A0A3D8IU57"/>
<dbReference type="Pfam" id="PF09442">
    <property type="entry name" value="DUF2018"/>
    <property type="match status" value="1"/>
</dbReference>
<organism evidence="1 2">
    <name type="scientific">Helicobacter equorum</name>
    <dbReference type="NCBI Taxonomy" id="361872"/>
    <lineage>
        <taxon>Bacteria</taxon>
        <taxon>Pseudomonadati</taxon>
        <taxon>Campylobacterota</taxon>
        <taxon>Epsilonproteobacteria</taxon>
        <taxon>Campylobacterales</taxon>
        <taxon>Helicobacteraceae</taxon>
        <taxon>Helicobacter</taxon>
    </lineage>
</organism>
<dbReference type="Proteomes" id="UP000256514">
    <property type="component" value="Unassembled WGS sequence"/>
</dbReference>
<reference evidence="1 2" key="1">
    <citation type="submission" date="2018-04" db="EMBL/GenBank/DDBJ databases">
        <title>Novel Campyloabacter and Helicobacter Species and Strains.</title>
        <authorList>
            <person name="Mannion A.J."/>
            <person name="Shen Z."/>
            <person name="Fox J.G."/>
        </authorList>
    </citation>
    <scope>NUCLEOTIDE SEQUENCE [LARGE SCALE GENOMIC DNA]</scope>
    <source>
        <strain evidence="1 2">MIT 12-6600</strain>
    </source>
</reference>
<gene>
    <name evidence="1" type="ORF">CQA54_03440</name>
</gene>